<feature type="compositionally biased region" description="Basic and acidic residues" evidence="1">
    <location>
        <begin position="111"/>
        <end position="125"/>
    </location>
</feature>
<keyword evidence="3" id="KW-1185">Reference proteome</keyword>
<accession>A0A9P6FIH2</accession>
<dbReference type="Proteomes" id="UP000780801">
    <property type="component" value="Unassembled WGS sequence"/>
</dbReference>
<feature type="region of interest" description="Disordered" evidence="1">
    <location>
        <begin position="105"/>
        <end position="125"/>
    </location>
</feature>
<gene>
    <name evidence="2" type="ORF">BGW38_009501</name>
</gene>
<evidence type="ECO:0000313" key="3">
    <source>
        <dbReference type="Proteomes" id="UP000780801"/>
    </source>
</evidence>
<reference evidence="2" key="1">
    <citation type="journal article" date="2020" name="Fungal Divers.">
        <title>Resolving the Mortierellaceae phylogeny through synthesis of multi-gene phylogenetics and phylogenomics.</title>
        <authorList>
            <person name="Vandepol N."/>
            <person name="Liber J."/>
            <person name="Desiro A."/>
            <person name="Na H."/>
            <person name="Kennedy M."/>
            <person name="Barry K."/>
            <person name="Grigoriev I.V."/>
            <person name="Miller A.N."/>
            <person name="O'Donnell K."/>
            <person name="Stajich J.E."/>
            <person name="Bonito G."/>
        </authorList>
    </citation>
    <scope>NUCLEOTIDE SEQUENCE</scope>
    <source>
        <strain evidence="2">KOD1015</strain>
    </source>
</reference>
<dbReference type="EMBL" id="JAABOA010007020">
    <property type="protein sequence ID" value="KAF9552212.1"/>
    <property type="molecule type" value="Genomic_DNA"/>
</dbReference>
<name>A0A9P6FIH2_9FUNG</name>
<organism evidence="2 3">
    <name type="scientific">Lunasporangiospora selenospora</name>
    <dbReference type="NCBI Taxonomy" id="979761"/>
    <lineage>
        <taxon>Eukaryota</taxon>
        <taxon>Fungi</taxon>
        <taxon>Fungi incertae sedis</taxon>
        <taxon>Mucoromycota</taxon>
        <taxon>Mortierellomycotina</taxon>
        <taxon>Mortierellomycetes</taxon>
        <taxon>Mortierellales</taxon>
        <taxon>Mortierellaceae</taxon>
        <taxon>Lunasporangiospora</taxon>
    </lineage>
</organism>
<evidence type="ECO:0000256" key="1">
    <source>
        <dbReference type="SAM" id="MobiDB-lite"/>
    </source>
</evidence>
<dbReference type="AlphaFoldDB" id="A0A9P6FIH2"/>
<sequence length="125" mass="14614">MAACLMPGEYESRTYIKQIGEFQLTCDRIYHMGDETEISPEEEAEALEILNDVLEGFKKHLYMHSLRKVSPVRIEVKSKKEMLFGISEAYWNAWEEELIRRDAEEDEREAADEAAKLAQLKKNEE</sequence>
<protein>
    <submittedName>
        <fullName evidence="2">Uncharacterized protein</fullName>
    </submittedName>
</protein>
<comment type="caution">
    <text evidence="2">The sequence shown here is derived from an EMBL/GenBank/DDBJ whole genome shotgun (WGS) entry which is preliminary data.</text>
</comment>
<evidence type="ECO:0000313" key="2">
    <source>
        <dbReference type="EMBL" id="KAF9552212.1"/>
    </source>
</evidence>
<proteinExistence type="predicted"/>
<dbReference type="OrthoDB" id="2405504at2759"/>